<dbReference type="Proteomes" id="UP000238701">
    <property type="component" value="Unassembled WGS sequence"/>
</dbReference>
<feature type="transmembrane region" description="Helical" evidence="1">
    <location>
        <begin position="132"/>
        <end position="156"/>
    </location>
</feature>
<dbReference type="AlphaFoldDB" id="A0A2U3LDR9"/>
<keyword evidence="1" id="KW-0472">Membrane</keyword>
<protein>
    <recommendedName>
        <fullName evidence="4">DUF2127 domain-containing protein</fullName>
    </recommendedName>
</protein>
<evidence type="ECO:0008006" key="4">
    <source>
        <dbReference type="Google" id="ProtNLM"/>
    </source>
</evidence>
<dbReference type="OrthoDB" id="121772at2"/>
<accession>A0A2U3LDR9</accession>
<sequence>MRPLGTKPDPHRRQRRVLRAVAGFEFVKGIFVVLMGLCALALVHKDTWLIAESLLALFKINTDRRSAQVFLDFADSITDARLWAAARIAFAYAALRFTEAYGLWHERTWAEWVALISGTLLLPLEVRELLRGLTVFRCGLLIANLAVVAFMLYIILANRRERRKVHSITTRG</sequence>
<reference evidence="3" key="1">
    <citation type="submission" date="2018-02" db="EMBL/GenBank/DDBJ databases">
        <authorList>
            <person name="Hausmann B."/>
        </authorList>
    </citation>
    <scope>NUCLEOTIDE SEQUENCE [LARGE SCALE GENOMIC DNA]</scope>
    <source>
        <strain evidence="3">Peat soil MAG SbA1</strain>
    </source>
</reference>
<dbReference type="InterPro" id="IPR021125">
    <property type="entry name" value="DUF2127"/>
</dbReference>
<organism evidence="2 3">
    <name type="scientific">Candidatus Sulfotelmatobacter kueseliae</name>
    <dbReference type="NCBI Taxonomy" id="2042962"/>
    <lineage>
        <taxon>Bacteria</taxon>
        <taxon>Pseudomonadati</taxon>
        <taxon>Acidobacteriota</taxon>
        <taxon>Terriglobia</taxon>
        <taxon>Terriglobales</taxon>
        <taxon>Candidatus Korobacteraceae</taxon>
        <taxon>Candidatus Sulfotelmatobacter</taxon>
    </lineage>
</organism>
<name>A0A2U3LDR9_9BACT</name>
<feature type="transmembrane region" description="Helical" evidence="1">
    <location>
        <begin position="21"/>
        <end position="43"/>
    </location>
</feature>
<gene>
    <name evidence="2" type="ORF">SBA1_970017</name>
</gene>
<keyword evidence="1" id="KW-0812">Transmembrane</keyword>
<dbReference type="Pfam" id="PF09900">
    <property type="entry name" value="DUF2127"/>
    <property type="match status" value="1"/>
</dbReference>
<evidence type="ECO:0000313" key="3">
    <source>
        <dbReference type="Proteomes" id="UP000238701"/>
    </source>
</evidence>
<proteinExistence type="predicted"/>
<evidence type="ECO:0000256" key="1">
    <source>
        <dbReference type="SAM" id="Phobius"/>
    </source>
</evidence>
<keyword evidence="1" id="KW-1133">Transmembrane helix</keyword>
<evidence type="ECO:0000313" key="2">
    <source>
        <dbReference type="EMBL" id="SPF49980.1"/>
    </source>
</evidence>
<dbReference type="EMBL" id="OMOD01000196">
    <property type="protein sequence ID" value="SPF49980.1"/>
    <property type="molecule type" value="Genomic_DNA"/>
</dbReference>